<dbReference type="OrthoDB" id="827981at2759"/>
<dbReference type="GO" id="GO:0003677">
    <property type="term" value="F:DNA binding"/>
    <property type="evidence" value="ECO:0007669"/>
    <property type="project" value="UniProtKB-KW"/>
</dbReference>
<sequence length="131" mass="14952">MQQNGEQPRDRFSKLLTPLEVEKRTIVFPLNHVAGIFAFEEGRLTCMDVVSGDGAWSFLASFIKDEEIGNVVSISWPQFASEKGLKANDEVCFFKQAADGNEELGPWKKFRIQVRRQIRLFGQNIWGDLMV</sequence>
<accession>A0A1R3K3B8</accession>
<reference evidence="7" key="1">
    <citation type="submission" date="2013-09" db="EMBL/GenBank/DDBJ databases">
        <title>Corchorus olitorius genome sequencing.</title>
        <authorList>
            <person name="Alam M."/>
            <person name="Haque M.S."/>
            <person name="Islam M.S."/>
            <person name="Emdad E.M."/>
            <person name="Islam M.M."/>
            <person name="Ahmed B."/>
            <person name="Halim A."/>
            <person name="Hossen Q.M.M."/>
            <person name="Hossain M.Z."/>
            <person name="Ahmed R."/>
            <person name="Khan M.M."/>
            <person name="Islam R."/>
            <person name="Rashid M.M."/>
            <person name="Khan S.A."/>
            <person name="Rahman M.S."/>
            <person name="Alam M."/>
            <person name="Yahiya A.S."/>
            <person name="Khan M.S."/>
            <person name="Azam M.S."/>
            <person name="Haque T."/>
            <person name="Lashkar M.Z.H."/>
            <person name="Akhand A.I."/>
            <person name="Morshed G."/>
            <person name="Roy S."/>
            <person name="Uddin K.S."/>
            <person name="Rabeya T."/>
            <person name="Hossain A.S."/>
            <person name="Chowdhury A."/>
            <person name="Snigdha A.R."/>
            <person name="Mortoza M.S."/>
            <person name="Matin S.A."/>
            <person name="Hoque S.M.E."/>
            <person name="Islam M.K."/>
            <person name="Roy D.K."/>
            <person name="Haider R."/>
            <person name="Moosa M.M."/>
            <person name="Elias S.M."/>
            <person name="Hasan A.M."/>
            <person name="Jahan S."/>
            <person name="Shafiuddin M."/>
            <person name="Mahmood N."/>
            <person name="Shommy N.S."/>
        </authorList>
    </citation>
    <scope>NUCLEOTIDE SEQUENCE [LARGE SCALE GENOMIC DNA]</scope>
    <source>
        <strain evidence="7">cv. O-4</strain>
    </source>
</reference>
<dbReference type="SUPFAM" id="SSF101936">
    <property type="entry name" value="DNA-binding pseudobarrel domain"/>
    <property type="match status" value="1"/>
</dbReference>
<dbReference type="Proteomes" id="UP000187203">
    <property type="component" value="Unassembled WGS sequence"/>
</dbReference>
<evidence type="ECO:0000256" key="2">
    <source>
        <dbReference type="ARBA" id="ARBA00023015"/>
    </source>
</evidence>
<evidence type="ECO:0000313" key="7">
    <source>
        <dbReference type="Proteomes" id="UP000187203"/>
    </source>
</evidence>
<dbReference type="InterPro" id="IPR015300">
    <property type="entry name" value="DNA-bd_pseudobarrel_sf"/>
</dbReference>
<organism evidence="6 7">
    <name type="scientific">Corchorus olitorius</name>
    <dbReference type="NCBI Taxonomy" id="93759"/>
    <lineage>
        <taxon>Eukaryota</taxon>
        <taxon>Viridiplantae</taxon>
        <taxon>Streptophyta</taxon>
        <taxon>Embryophyta</taxon>
        <taxon>Tracheophyta</taxon>
        <taxon>Spermatophyta</taxon>
        <taxon>Magnoliopsida</taxon>
        <taxon>eudicotyledons</taxon>
        <taxon>Gunneridae</taxon>
        <taxon>Pentapetalae</taxon>
        <taxon>rosids</taxon>
        <taxon>malvids</taxon>
        <taxon>Malvales</taxon>
        <taxon>Malvaceae</taxon>
        <taxon>Grewioideae</taxon>
        <taxon>Apeibeae</taxon>
        <taxon>Corchorus</taxon>
    </lineage>
</organism>
<evidence type="ECO:0000256" key="1">
    <source>
        <dbReference type="ARBA" id="ARBA00004123"/>
    </source>
</evidence>
<dbReference type="EMBL" id="AWUE01014740">
    <property type="protein sequence ID" value="OMP01589.1"/>
    <property type="molecule type" value="Genomic_DNA"/>
</dbReference>
<dbReference type="GO" id="GO:0005634">
    <property type="term" value="C:nucleus"/>
    <property type="evidence" value="ECO:0007669"/>
    <property type="project" value="UniProtKB-SubCell"/>
</dbReference>
<keyword evidence="2" id="KW-0805">Transcription regulation</keyword>
<comment type="subcellular location">
    <subcellularLocation>
        <location evidence="1">Nucleus</location>
    </subcellularLocation>
</comment>
<keyword evidence="4" id="KW-0804">Transcription</keyword>
<keyword evidence="7" id="KW-1185">Reference proteome</keyword>
<comment type="caution">
    <text evidence="6">The sequence shown here is derived from an EMBL/GenBank/DDBJ whole genome shotgun (WGS) entry which is preliminary data.</text>
</comment>
<gene>
    <name evidence="6" type="ORF">COLO4_11747</name>
</gene>
<dbReference type="AlphaFoldDB" id="A0A1R3K3B8"/>
<name>A0A1R3K3B8_9ROSI</name>
<evidence type="ECO:0000313" key="6">
    <source>
        <dbReference type="EMBL" id="OMP01589.1"/>
    </source>
</evidence>
<evidence type="ECO:0000256" key="4">
    <source>
        <dbReference type="ARBA" id="ARBA00023163"/>
    </source>
</evidence>
<protein>
    <recommendedName>
        <fullName evidence="8">TF-B3 domain-containing protein</fullName>
    </recommendedName>
</protein>
<proteinExistence type="predicted"/>
<dbReference type="Gene3D" id="2.40.330.10">
    <property type="entry name" value="DNA-binding pseudobarrel domain"/>
    <property type="match status" value="1"/>
</dbReference>
<evidence type="ECO:0008006" key="8">
    <source>
        <dbReference type="Google" id="ProtNLM"/>
    </source>
</evidence>
<keyword evidence="5" id="KW-0539">Nucleus</keyword>
<evidence type="ECO:0000256" key="3">
    <source>
        <dbReference type="ARBA" id="ARBA00023125"/>
    </source>
</evidence>
<keyword evidence="3" id="KW-0238">DNA-binding</keyword>
<evidence type="ECO:0000256" key="5">
    <source>
        <dbReference type="ARBA" id="ARBA00023242"/>
    </source>
</evidence>